<name>A0A5B0NKL6_PUCGR</name>
<evidence type="ECO:0000313" key="2">
    <source>
        <dbReference type="Proteomes" id="UP000324748"/>
    </source>
</evidence>
<reference evidence="1 2" key="1">
    <citation type="submission" date="2019-05" db="EMBL/GenBank/DDBJ databases">
        <title>Emergence of the Ug99 lineage of the wheat stem rust pathogen through somatic hybridization.</title>
        <authorList>
            <person name="Li F."/>
            <person name="Upadhyaya N.M."/>
            <person name="Sperschneider J."/>
            <person name="Matny O."/>
            <person name="Nguyen-Phuc H."/>
            <person name="Mago R."/>
            <person name="Raley C."/>
            <person name="Miller M.E."/>
            <person name="Silverstein K.A.T."/>
            <person name="Henningsen E."/>
            <person name="Hirsch C.D."/>
            <person name="Visser B."/>
            <person name="Pretorius Z.A."/>
            <person name="Steffenson B.J."/>
            <person name="Schwessinger B."/>
            <person name="Dodds P.N."/>
            <person name="Figueroa M."/>
        </authorList>
    </citation>
    <scope>NUCLEOTIDE SEQUENCE [LARGE SCALE GENOMIC DNA]</scope>
    <source>
        <strain evidence="1">21-0</strain>
    </source>
</reference>
<accession>A0A5B0NKL6</accession>
<sequence>MKGAISRASVGELKFEAGVGFERGRVLLFALMQVHSETACLPPTKLKQKFQRPAAGPRKRSSTLSTELHQAKLITEFSHDFRLLHKSRAVIKSLLRRLSWASVDPRPMGTS</sequence>
<gene>
    <name evidence="1" type="ORF">PGT21_008350</name>
</gene>
<protein>
    <submittedName>
        <fullName evidence="1">Uncharacterized protein</fullName>
    </submittedName>
</protein>
<dbReference type="EMBL" id="VSWC01000093">
    <property type="protein sequence ID" value="KAA1089146.1"/>
    <property type="molecule type" value="Genomic_DNA"/>
</dbReference>
<dbReference type="AlphaFoldDB" id="A0A5B0NKL6"/>
<organism evidence="1 2">
    <name type="scientific">Puccinia graminis f. sp. tritici</name>
    <dbReference type="NCBI Taxonomy" id="56615"/>
    <lineage>
        <taxon>Eukaryota</taxon>
        <taxon>Fungi</taxon>
        <taxon>Dikarya</taxon>
        <taxon>Basidiomycota</taxon>
        <taxon>Pucciniomycotina</taxon>
        <taxon>Pucciniomycetes</taxon>
        <taxon>Pucciniales</taxon>
        <taxon>Pucciniaceae</taxon>
        <taxon>Puccinia</taxon>
    </lineage>
</organism>
<evidence type="ECO:0000313" key="1">
    <source>
        <dbReference type="EMBL" id="KAA1089146.1"/>
    </source>
</evidence>
<comment type="caution">
    <text evidence="1">The sequence shown here is derived from an EMBL/GenBank/DDBJ whole genome shotgun (WGS) entry which is preliminary data.</text>
</comment>
<proteinExistence type="predicted"/>
<dbReference type="Proteomes" id="UP000324748">
    <property type="component" value="Unassembled WGS sequence"/>
</dbReference>
<keyword evidence="2" id="KW-1185">Reference proteome</keyword>